<evidence type="ECO:0000313" key="1">
    <source>
        <dbReference type="EMBL" id="GGG78122.1"/>
    </source>
</evidence>
<sequence>MSDQNKALARRWFEEVWNQGSEATIDELFHPQGKVYGFPDPDSVLVGPEGFKAVHRQFLNAFTNLHINIDELLAEGDRVAIRWTCTALHNGDGLGFPATGKKTSLLGSSFITCHNGQLTEGRNFMDLTKMTLDLQNK</sequence>
<accession>A0A917M5D4</accession>
<dbReference type="EMBL" id="BMGT01000002">
    <property type="protein sequence ID" value="GGG78122.1"/>
    <property type="molecule type" value="Genomic_DNA"/>
</dbReference>
<dbReference type="PANTHER" id="PTHR38436:SF1">
    <property type="entry name" value="ESTER CYCLASE"/>
    <property type="match status" value="1"/>
</dbReference>
<reference evidence="1" key="2">
    <citation type="submission" date="2020-09" db="EMBL/GenBank/DDBJ databases">
        <authorList>
            <person name="Sun Q."/>
            <person name="Zhou Y."/>
        </authorList>
    </citation>
    <scope>NUCLEOTIDE SEQUENCE</scope>
    <source>
        <strain evidence="1">CGMCC 1.12997</strain>
    </source>
</reference>
<dbReference type="GO" id="GO:0030638">
    <property type="term" value="P:polyketide metabolic process"/>
    <property type="evidence" value="ECO:0007669"/>
    <property type="project" value="InterPro"/>
</dbReference>
<dbReference type="InterPro" id="IPR009959">
    <property type="entry name" value="Cyclase_SnoaL-like"/>
</dbReference>
<dbReference type="InterPro" id="IPR032710">
    <property type="entry name" value="NTF2-like_dom_sf"/>
</dbReference>
<dbReference type="PANTHER" id="PTHR38436">
    <property type="entry name" value="POLYKETIDE CYCLASE SNOAL-LIKE DOMAIN"/>
    <property type="match status" value="1"/>
</dbReference>
<dbReference type="AlphaFoldDB" id="A0A917M5D4"/>
<dbReference type="Gene3D" id="3.10.450.50">
    <property type="match status" value="1"/>
</dbReference>
<evidence type="ECO:0008006" key="3">
    <source>
        <dbReference type="Google" id="ProtNLM"/>
    </source>
</evidence>
<protein>
    <recommendedName>
        <fullName evidence="3">Ester cyclase</fullName>
    </recommendedName>
</protein>
<reference evidence="1" key="1">
    <citation type="journal article" date="2014" name="Int. J. Syst. Evol. Microbiol.">
        <title>Complete genome sequence of Corynebacterium casei LMG S-19264T (=DSM 44701T), isolated from a smear-ripened cheese.</title>
        <authorList>
            <consortium name="US DOE Joint Genome Institute (JGI-PGF)"/>
            <person name="Walter F."/>
            <person name="Albersmeier A."/>
            <person name="Kalinowski J."/>
            <person name="Ruckert C."/>
        </authorList>
    </citation>
    <scope>NUCLEOTIDE SEQUENCE</scope>
    <source>
        <strain evidence="1">CGMCC 1.12997</strain>
    </source>
</reference>
<dbReference type="RefSeq" id="WP_188554129.1">
    <property type="nucleotide sequence ID" value="NZ_BMGT01000002.1"/>
</dbReference>
<dbReference type="Proteomes" id="UP000647241">
    <property type="component" value="Unassembled WGS sequence"/>
</dbReference>
<keyword evidence="2" id="KW-1185">Reference proteome</keyword>
<dbReference type="Pfam" id="PF07366">
    <property type="entry name" value="SnoaL"/>
    <property type="match status" value="1"/>
</dbReference>
<gene>
    <name evidence="1" type="ORF">GCM10011585_21620</name>
</gene>
<organism evidence="1 2">
    <name type="scientific">Edaphobacter dinghuensis</name>
    <dbReference type="NCBI Taxonomy" id="1560005"/>
    <lineage>
        <taxon>Bacteria</taxon>
        <taxon>Pseudomonadati</taxon>
        <taxon>Acidobacteriota</taxon>
        <taxon>Terriglobia</taxon>
        <taxon>Terriglobales</taxon>
        <taxon>Acidobacteriaceae</taxon>
        <taxon>Edaphobacter</taxon>
    </lineage>
</organism>
<comment type="caution">
    <text evidence="1">The sequence shown here is derived from an EMBL/GenBank/DDBJ whole genome shotgun (WGS) entry which is preliminary data.</text>
</comment>
<name>A0A917M5D4_9BACT</name>
<dbReference type="SUPFAM" id="SSF54427">
    <property type="entry name" value="NTF2-like"/>
    <property type="match status" value="1"/>
</dbReference>
<evidence type="ECO:0000313" key="2">
    <source>
        <dbReference type="Proteomes" id="UP000647241"/>
    </source>
</evidence>
<proteinExistence type="predicted"/>